<name>A0A6V7W9P0_MELEN</name>
<protein>
    <recommendedName>
        <fullName evidence="5">RING-type domain-containing protein</fullName>
    </recommendedName>
</protein>
<evidence type="ECO:0000256" key="1">
    <source>
        <dbReference type="ARBA" id="ARBA00022723"/>
    </source>
</evidence>
<dbReference type="PANTHER" id="PTHR45798:SF97">
    <property type="entry name" value="ALCOHOL-SENSITIVE RING FINGER PROTEIN 1"/>
    <property type="match status" value="1"/>
</dbReference>
<dbReference type="Proteomes" id="UP000580250">
    <property type="component" value="Unassembled WGS sequence"/>
</dbReference>
<keyword evidence="1" id="KW-0479">Metal-binding</keyword>
<keyword evidence="3" id="KW-0862">Zinc</keyword>
<evidence type="ECO:0000313" key="7">
    <source>
        <dbReference type="Proteomes" id="UP000580250"/>
    </source>
</evidence>
<dbReference type="EMBL" id="CAJEWN010000455">
    <property type="protein sequence ID" value="CAD2183061.1"/>
    <property type="molecule type" value="Genomic_DNA"/>
</dbReference>
<dbReference type="SMART" id="SM00184">
    <property type="entry name" value="RING"/>
    <property type="match status" value="1"/>
</dbReference>
<evidence type="ECO:0000256" key="2">
    <source>
        <dbReference type="ARBA" id="ARBA00022771"/>
    </source>
</evidence>
<evidence type="ECO:0000256" key="4">
    <source>
        <dbReference type="PROSITE-ProRule" id="PRU00175"/>
    </source>
</evidence>
<evidence type="ECO:0000259" key="5">
    <source>
        <dbReference type="PROSITE" id="PS50089"/>
    </source>
</evidence>
<dbReference type="InterPro" id="IPR052788">
    <property type="entry name" value="RING-type_E3_ligase_ATL"/>
</dbReference>
<dbReference type="PROSITE" id="PS50089">
    <property type="entry name" value="ZF_RING_2"/>
    <property type="match status" value="1"/>
</dbReference>
<proteinExistence type="predicted"/>
<sequence length="341" mass="41013">MNYSILCLAISVEECVADYLLINKCVKTKIFAEKIGEEWIVKRGVTREFLTDFLINKEDLLKKTRNVNKNYVKKCSEVLNKYLNKKYNEGYLNKIKNYIWRNKINKNILNVRELFTENNKDYLIISDKYQKKLEEQSICLTKFLLKHFGFDGHYYEEKVPELIEKGEDAIKDYFKIPRENEFYAFRGEFVGDYYDILYNHEFGEGQIKELNECIKILNIKNCDHNENNFDALYNRFDPTQFYYKKLPKFEGTFEIEKNNDIQCSICLYNIEEGQLAQLTPCGHIFHVNCFWTWYKDHHNCPFCRKAFLIKFIEFLDPPKNKTKNKRVLIKEIFEKQKLTKD</sequence>
<feature type="domain" description="RING-type" evidence="5">
    <location>
        <begin position="263"/>
        <end position="304"/>
    </location>
</feature>
<dbReference type="Gene3D" id="3.30.40.10">
    <property type="entry name" value="Zinc/RING finger domain, C3HC4 (zinc finger)"/>
    <property type="match status" value="1"/>
</dbReference>
<dbReference type="PANTHER" id="PTHR45798">
    <property type="entry name" value="RING-H2 FINGER PROTEIN ATL61-RELATED-RELATED"/>
    <property type="match status" value="1"/>
</dbReference>
<dbReference type="OrthoDB" id="8062037at2759"/>
<accession>A0A6V7W9P0</accession>
<reference evidence="6 7" key="1">
    <citation type="submission" date="2020-08" db="EMBL/GenBank/DDBJ databases">
        <authorList>
            <person name="Koutsovoulos G."/>
            <person name="Danchin GJ E."/>
        </authorList>
    </citation>
    <scope>NUCLEOTIDE SEQUENCE [LARGE SCALE GENOMIC DNA]</scope>
</reference>
<organism evidence="6 7">
    <name type="scientific">Meloidogyne enterolobii</name>
    <name type="common">Root-knot nematode worm</name>
    <name type="synonym">Meloidogyne mayaguensis</name>
    <dbReference type="NCBI Taxonomy" id="390850"/>
    <lineage>
        <taxon>Eukaryota</taxon>
        <taxon>Metazoa</taxon>
        <taxon>Ecdysozoa</taxon>
        <taxon>Nematoda</taxon>
        <taxon>Chromadorea</taxon>
        <taxon>Rhabditida</taxon>
        <taxon>Tylenchina</taxon>
        <taxon>Tylenchomorpha</taxon>
        <taxon>Tylenchoidea</taxon>
        <taxon>Meloidogynidae</taxon>
        <taxon>Meloidogyninae</taxon>
        <taxon>Meloidogyne</taxon>
    </lineage>
</organism>
<dbReference type="UniPathway" id="UPA00143"/>
<comment type="caution">
    <text evidence="6">The sequence shown here is derived from an EMBL/GenBank/DDBJ whole genome shotgun (WGS) entry which is preliminary data.</text>
</comment>
<dbReference type="GO" id="GO:0016567">
    <property type="term" value="P:protein ubiquitination"/>
    <property type="evidence" value="ECO:0007669"/>
    <property type="project" value="UniProtKB-UniPathway"/>
</dbReference>
<gene>
    <name evidence="6" type="ORF">MENT_LOCUS35323</name>
</gene>
<dbReference type="AlphaFoldDB" id="A0A6V7W9P0"/>
<evidence type="ECO:0000256" key="3">
    <source>
        <dbReference type="ARBA" id="ARBA00022833"/>
    </source>
</evidence>
<dbReference type="SUPFAM" id="SSF57850">
    <property type="entry name" value="RING/U-box"/>
    <property type="match status" value="1"/>
</dbReference>
<dbReference type="InterPro" id="IPR001841">
    <property type="entry name" value="Znf_RING"/>
</dbReference>
<dbReference type="InterPro" id="IPR013083">
    <property type="entry name" value="Znf_RING/FYVE/PHD"/>
</dbReference>
<evidence type="ECO:0000313" key="6">
    <source>
        <dbReference type="EMBL" id="CAD2183061.1"/>
    </source>
</evidence>
<dbReference type="Pfam" id="PF13639">
    <property type="entry name" value="zf-RING_2"/>
    <property type="match status" value="1"/>
</dbReference>
<dbReference type="GO" id="GO:0008270">
    <property type="term" value="F:zinc ion binding"/>
    <property type="evidence" value="ECO:0007669"/>
    <property type="project" value="UniProtKB-KW"/>
</dbReference>
<keyword evidence="2 4" id="KW-0863">Zinc-finger</keyword>